<reference evidence="2" key="1">
    <citation type="submission" date="2023-06" db="EMBL/GenBank/DDBJ databases">
        <title>Genome-scale phylogeny and comparative genomics of the fungal order Sordariales.</title>
        <authorList>
            <consortium name="Lawrence Berkeley National Laboratory"/>
            <person name="Hensen N."/>
            <person name="Bonometti L."/>
            <person name="Westerberg I."/>
            <person name="Brannstrom I.O."/>
            <person name="Guillou S."/>
            <person name="Cros-Aarteil S."/>
            <person name="Calhoun S."/>
            <person name="Haridas S."/>
            <person name="Kuo A."/>
            <person name="Mondo S."/>
            <person name="Pangilinan J."/>
            <person name="Riley R."/>
            <person name="Labutti K."/>
            <person name="Andreopoulos B."/>
            <person name="Lipzen A."/>
            <person name="Chen C."/>
            <person name="Yanf M."/>
            <person name="Daum C."/>
            <person name="Ng V."/>
            <person name="Clum A."/>
            <person name="Steindorff A."/>
            <person name="Ohm R."/>
            <person name="Martin F."/>
            <person name="Silar P."/>
            <person name="Natvig D."/>
            <person name="Lalanne C."/>
            <person name="Gautier V."/>
            <person name="Ament-Velasquez S.L."/>
            <person name="Kruys A."/>
            <person name="Hutchinson M.I."/>
            <person name="Powell A.J."/>
            <person name="Barry K."/>
            <person name="Miller A.N."/>
            <person name="Grigoriev I.V."/>
            <person name="Debuchy R."/>
            <person name="Gladieux P."/>
            <person name="Thoren M.H."/>
            <person name="Johannesson H."/>
        </authorList>
    </citation>
    <scope>NUCLEOTIDE SEQUENCE</scope>
    <source>
        <strain evidence="2">PSN4</strain>
    </source>
</reference>
<proteinExistence type="predicted"/>
<protein>
    <submittedName>
        <fullName evidence="2">Uncharacterized protein</fullName>
    </submittedName>
</protein>
<feature type="region of interest" description="Disordered" evidence="1">
    <location>
        <begin position="37"/>
        <end position="83"/>
    </location>
</feature>
<evidence type="ECO:0000256" key="1">
    <source>
        <dbReference type="SAM" id="MobiDB-lite"/>
    </source>
</evidence>
<gene>
    <name evidence="2" type="ORF">QBC47DRAFT_413917</name>
</gene>
<dbReference type="AlphaFoldDB" id="A0AAJ0BBY1"/>
<dbReference type="EMBL" id="MU839834">
    <property type="protein sequence ID" value="KAK1755005.1"/>
    <property type="molecule type" value="Genomic_DNA"/>
</dbReference>
<feature type="region of interest" description="Disordered" evidence="1">
    <location>
        <begin position="1"/>
        <end position="20"/>
    </location>
</feature>
<feature type="compositionally biased region" description="Polar residues" evidence="1">
    <location>
        <begin position="49"/>
        <end position="63"/>
    </location>
</feature>
<organism evidence="2 3">
    <name type="scientific">Echria macrotheca</name>
    <dbReference type="NCBI Taxonomy" id="438768"/>
    <lineage>
        <taxon>Eukaryota</taxon>
        <taxon>Fungi</taxon>
        <taxon>Dikarya</taxon>
        <taxon>Ascomycota</taxon>
        <taxon>Pezizomycotina</taxon>
        <taxon>Sordariomycetes</taxon>
        <taxon>Sordariomycetidae</taxon>
        <taxon>Sordariales</taxon>
        <taxon>Schizotheciaceae</taxon>
        <taxon>Echria</taxon>
    </lineage>
</organism>
<sequence length="296" mass="33072">MDFRTFGLGSRPNSRASHSWAAVRPVDGQGLSDFPSALPRPDAIKFDTKGTQADTTCSLSSNDNGRHDKRSRRLSHRKPNPGIDVALRNLNDEVSSTRRLYKAVVDEFELQISELVDWADGDTLEEVWKNKFKHKSRDRREGEKLGGVCDRLCNCRASIQDAIAKAQNVKALWKDKHELEAQIRTAKKAVVYCDGLIDLATKSAIERKASRQLIQELAETNDLLQRKKYPWIYGYVDATEKLDDAGGSKKDDKAEAKLPKAQDKLETASMKSMKSNGKRVNGRVHLSMLSDGTGGE</sequence>
<dbReference type="Proteomes" id="UP001239445">
    <property type="component" value="Unassembled WGS sequence"/>
</dbReference>
<evidence type="ECO:0000313" key="3">
    <source>
        <dbReference type="Proteomes" id="UP001239445"/>
    </source>
</evidence>
<keyword evidence="3" id="KW-1185">Reference proteome</keyword>
<feature type="region of interest" description="Disordered" evidence="1">
    <location>
        <begin position="244"/>
        <end position="296"/>
    </location>
</feature>
<evidence type="ECO:0000313" key="2">
    <source>
        <dbReference type="EMBL" id="KAK1755005.1"/>
    </source>
</evidence>
<comment type="caution">
    <text evidence="2">The sequence shown here is derived from an EMBL/GenBank/DDBJ whole genome shotgun (WGS) entry which is preliminary data.</text>
</comment>
<accession>A0AAJ0BBY1</accession>
<feature type="compositionally biased region" description="Basic and acidic residues" evidence="1">
    <location>
        <begin position="244"/>
        <end position="266"/>
    </location>
</feature>
<feature type="compositionally biased region" description="Basic residues" evidence="1">
    <location>
        <begin position="67"/>
        <end position="79"/>
    </location>
</feature>
<name>A0AAJ0BBY1_9PEZI</name>